<protein>
    <submittedName>
        <fullName evidence="1">Uncharacterized protein</fullName>
    </submittedName>
</protein>
<accession>A0ACC2I772</accession>
<keyword evidence="2" id="KW-1185">Reference proteome</keyword>
<comment type="caution">
    <text evidence="1">The sequence shown here is derived from an EMBL/GenBank/DDBJ whole genome shotgun (WGS) entry which is preliminary data.</text>
</comment>
<reference evidence="1" key="1">
    <citation type="submission" date="2022-11" db="EMBL/GenBank/DDBJ databases">
        <title>Genome Sequence of Nemania bipapillata.</title>
        <authorList>
            <person name="Buettner E."/>
        </authorList>
    </citation>
    <scope>NUCLEOTIDE SEQUENCE</scope>
    <source>
        <strain evidence="1">CP14</strain>
    </source>
</reference>
<organism evidence="1 2">
    <name type="scientific">Nemania bipapillata</name>
    <dbReference type="NCBI Taxonomy" id="110536"/>
    <lineage>
        <taxon>Eukaryota</taxon>
        <taxon>Fungi</taxon>
        <taxon>Dikarya</taxon>
        <taxon>Ascomycota</taxon>
        <taxon>Pezizomycotina</taxon>
        <taxon>Sordariomycetes</taxon>
        <taxon>Xylariomycetidae</taxon>
        <taxon>Xylariales</taxon>
        <taxon>Xylariaceae</taxon>
        <taxon>Nemania</taxon>
    </lineage>
</organism>
<proteinExistence type="predicted"/>
<evidence type="ECO:0000313" key="2">
    <source>
        <dbReference type="Proteomes" id="UP001153334"/>
    </source>
</evidence>
<sequence length="75" mass="8752">MGDFPFRNPDERRFEKPALFVRGTHSKYVPDEAIPLIGRFFPRFSLVDIDAGHWVISEKPTEFLKSVVEFLTPKE</sequence>
<evidence type="ECO:0000313" key="1">
    <source>
        <dbReference type="EMBL" id="KAJ8110917.1"/>
    </source>
</evidence>
<gene>
    <name evidence="1" type="ORF">ONZ43_g5747</name>
</gene>
<dbReference type="EMBL" id="JAPESX010001861">
    <property type="protein sequence ID" value="KAJ8110917.1"/>
    <property type="molecule type" value="Genomic_DNA"/>
</dbReference>
<dbReference type="Proteomes" id="UP001153334">
    <property type="component" value="Unassembled WGS sequence"/>
</dbReference>
<name>A0ACC2I772_9PEZI</name>